<reference evidence="1 2" key="1">
    <citation type="journal article" date="2008" name="Proc. Natl. Acad. Sci. U.S.A.">
        <title>The genome of Clostridium kluyveri, a strict anaerobe with unique metabolic features.</title>
        <authorList>
            <person name="Seedorf H."/>
            <person name="Fricke W.F."/>
            <person name="Veith B."/>
            <person name="Brueggemann H."/>
            <person name="Liesegang H."/>
            <person name="Strittmatter A."/>
            <person name="Miethke M."/>
            <person name="Buckel W."/>
            <person name="Hinderberger J."/>
            <person name="Li F."/>
            <person name="Hagemeier C."/>
            <person name="Thauer R.K."/>
            <person name="Gottschalk G."/>
        </authorList>
    </citation>
    <scope>NUCLEOTIDE SEQUENCE [LARGE SCALE GENOMIC DNA]</scope>
    <source>
        <strain evidence="2">ATCC 8527 / DSM 555 / NCIMB 10680</strain>
    </source>
</reference>
<accession>A5MYJ7</accession>
<dbReference type="Proteomes" id="UP000002411">
    <property type="component" value="Chromosome"/>
</dbReference>
<dbReference type="STRING" id="431943.CKL_1931"/>
<keyword evidence="2" id="KW-1185">Reference proteome</keyword>
<dbReference type="EMBL" id="CP000673">
    <property type="protein sequence ID" value="EDK33943.1"/>
    <property type="molecule type" value="Genomic_DNA"/>
</dbReference>
<organism evidence="1 2">
    <name type="scientific">Clostridium kluyveri (strain ATCC 8527 / DSM 555 / NBRC 12016 / NCIMB 10680 / K1)</name>
    <dbReference type="NCBI Taxonomy" id="431943"/>
    <lineage>
        <taxon>Bacteria</taxon>
        <taxon>Bacillati</taxon>
        <taxon>Bacillota</taxon>
        <taxon>Clostridia</taxon>
        <taxon>Eubacteriales</taxon>
        <taxon>Clostridiaceae</taxon>
        <taxon>Clostridium</taxon>
    </lineage>
</organism>
<proteinExistence type="predicted"/>
<gene>
    <name evidence="1" type="ordered locus">CKL_1931</name>
</gene>
<dbReference type="eggNOG" id="ENOG50309HS">
    <property type="taxonomic scope" value="Bacteria"/>
</dbReference>
<dbReference type="AlphaFoldDB" id="A5MYJ7"/>
<sequence>MSINFTFWQMAFNYKWVDATALKIAVKTDTNLFGEITQDEYKQITNIDYVA</sequence>
<protein>
    <recommendedName>
        <fullName evidence="3">XkdX family protein</fullName>
    </recommendedName>
</protein>
<name>A5MYJ7_CLOK5</name>
<dbReference type="HOGENOM" id="CLU_216683_0_0_9"/>
<evidence type="ECO:0000313" key="1">
    <source>
        <dbReference type="EMBL" id="EDK33943.1"/>
    </source>
</evidence>
<dbReference type="RefSeq" id="WP_012102322.1">
    <property type="nucleotide sequence ID" value="NC_009706.1"/>
</dbReference>
<dbReference type="KEGG" id="ckl:CKL_1931"/>
<evidence type="ECO:0008006" key="3">
    <source>
        <dbReference type="Google" id="ProtNLM"/>
    </source>
</evidence>
<evidence type="ECO:0000313" key="2">
    <source>
        <dbReference type="Proteomes" id="UP000002411"/>
    </source>
</evidence>